<keyword evidence="7" id="KW-0067">ATP-binding</keyword>
<comment type="catalytic activity">
    <reaction evidence="13">
        <text>(6S)-NADHX + ADP = AMP + phosphate + NADH + H(+)</text>
        <dbReference type="Rhea" id="RHEA:32223"/>
        <dbReference type="ChEBI" id="CHEBI:15378"/>
        <dbReference type="ChEBI" id="CHEBI:43474"/>
        <dbReference type="ChEBI" id="CHEBI:57945"/>
        <dbReference type="ChEBI" id="CHEBI:64074"/>
        <dbReference type="ChEBI" id="CHEBI:456215"/>
        <dbReference type="ChEBI" id="CHEBI:456216"/>
        <dbReference type="EC" id="4.2.1.136"/>
    </reaction>
</comment>
<evidence type="ECO:0000256" key="2">
    <source>
        <dbReference type="ARBA" id="ARBA00006001"/>
    </source>
</evidence>
<gene>
    <name evidence="17" type="ORF">ACFFN0_14280</name>
</gene>
<comment type="similarity">
    <text evidence="3">In the C-terminal section; belongs to the NnrD/CARKD family.</text>
</comment>
<dbReference type="Proteomes" id="UP001589613">
    <property type="component" value="Unassembled WGS sequence"/>
</dbReference>
<keyword evidence="8" id="KW-0521">NADP</keyword>
<accession>A0ABV5V602</accession>
<evidence type="ECO:0000256" key="5">
    <source>
        <dbReference type="ARBA" id="ARBA00018591"/>
    </source>
</evidence>
<dbReference type="EC" id="4.2.1.136" evidence="4"/>
<evidence type="ECO:0000256" key="8">
    <source>
        <dbReference type="ARBA" id="ARBA00022857"/>
    </source>
</evidence>
<evidence type="ECO:0000256" key="3">
    <source>
        <dbReference type="ARBA" id="ARBA00009524"/>
    </source>
</evidence>
<keyword evidence="10" id="KW-0456">Lyase</keyword>
<evidence type="ECO:0000256" key="6">
    <source>
        <dbReference type="ARBA" id="ARBA00022741"/>
    </source>
</evidence>
<dbReference type="Gene3D" id="3.40.1190.20">
    <property type="match status" value="1"/>
</dbReference>
<comment type="catalytic activity">
    <reaction evidence="14">
        <text>(6S)-NADPHX + ADP = AMP + phosphate + NADPH + H(+)</text>
        <dbReference type="Rhea" id="RHEA:32235"/>
        <dbReference type="ChEBI" id="CHEBI:15378"/>
        <dbReference type="ChEBI" id="CHEBI:43474"/>
        <dbReference type="ChEBI" id="CHEBI:57783"/>
        <dbReference type="ChEBI" id="CHEBI:64076"/>
        <dbReference type="ChEBI" id="CHEBI:456215"/>
        <dbReference type="ChEBI" id="CHEBI:456216"/>
        <dbReference type="EC" id="4.2.1.136"/>
    </reaction>
</comment>
<dbReference type="SUPFAM" id="SSF53613">
    <property type="entry name" value="Ribokinase-like"/>
    <property type="match status" value="1"/>
</dbReference>
<dbReference type="InterPro" id="IPR029056">
    <property type="entry name" value="Ribokinase-like"/>
</dbReference>
<dbReference type="HAMAP" id="MF_01965">
    <property type="entry name" value="NADHX_dehydratase"/>
    <property type="match status" value="1"/>
</dbReference>
<proteinExistence type="inferred from homology"/>
<evidence type="ECO:0000259" key="16">
    <source>
        <dbReference type="PROSITE" id="PS51385"/>
    </source>
</evidence>
<evidence type="ECO:0000256" key="13">
    <source>
        <dbReference type="ARBA" id="ARBA00048238"/>
    </source>
</evidence>
<name>A0ABV5V602_9MICO</name>
<evidence type="ECO:0000256" key="14">
    <source>
        <dbReference type="ARBA" id="ARBA00049209"/>
    </source>
</evidence>
<reference evidence="17 18" key="1">
    <citation type="submission" date="2024-09" db="EMBL/GenBank/DDBJ databases">
        <authorList>
            <person name="Sun Q."/>
            <person name="Mori K."/>
        </authorList>
    </citation>
    <scope>NUCLEOTIDE SEQUENCE [LARGE SCALE GENOMIC DNA]</scope>
    <source>
        <strain evidence="17 18">JCM 12763</strain>
    </source>
</reference>
<dbReference type="RefSeq" id="WP_377466642.1">
    <property type="nucleotide sequence ID" value="NZ_JBHMAX010000027.1"/>
</dbReference>
<comment type="function">
    <text evidence="11">Bifunctional enzyme that catalyzes the epimerization of the S- and R-forms of NAD(P)HX and the dehydration of the S-form of NAD(P)HX at the expense of ADP, which is converted to AMP. This allows the repair of both epimers of NAD(P)HX, a damaged form of NAD(P)H that is a result of enzymatic or heat-dependent hydration.</text>
</comment>
<dbReference type="Pfam" id="PF01256">
    <property type="entry name" value="Carb_kinase"/>
    <property type="match status" value="1"/>
</dbReference>
<keyword evidence="18" id="KW-1185">Reference proteome</keyword>
<dbReference type="PROSITE" id="PS51383">
    <property type="entry name" value="YJEF_C_3"/>
    <property type="match status" value="1"/>
</dbReference>
<dbReference type="Gene3D" id="3.40.50.10260">
    <property type="entry name" value="YjeF N-terminal domain"/>
    <property type="match status" value="1"/>
</dbReference>
<evidence type="ECO:0000313" key="18">
    <source>
        <dbReference type="Proteomes" id="UP001589613"/>
    </source>
</evidence>
<comment type="cofactor">
    <cofactor evidence="1">
        <name>K(+)</name>
        <dbReference type="ChEBI" id="CHEBI:29103"/>
    </cofactor>
</comment>
<comment type="caution">
    <text evidence="17">The sequence shown here is derived from an EMBL/GenBank/DDBJ whole genome shotgun (WGS) entry which is preliminary data.</text>
</comment>
<sequence>VDGLLGIGGRPGLRGAMAAAVAAVPGTAYIVGVDLPSGADPAGEDPQGPRVRADETVTFGVAKPVHLLPATAPAVGRLRVVDIGLTPELAGERPVVERLEPADVAGRWPVPDATDHKYSRGVLGVVAGSDDYPGAAVLCCTAAVEAGAGMVRYLGPPRAADLVLASCPEVVPGPGRVQAMVVGPGVDARGVDRPDGEDDQVDRVTGSFAQDLPLLVDAGGLELLGRWLAAGHRRTAPTLLTPHAGELARLLGTVADGEEVTREQVEQAPLAHARRAAVLTGCTVLLKGATTLVVTPDPAVPVRSQADAPPWLATAGAGDVLAGLAGVLLAAGLAPLEAGSLAALVHGTAASRATPGGPVRALGVAHAIPLAVADLLAGTAPRGR</sequence>
<dbReference type="PANTHER" id="PTHR12592">
    <property type="entry name" value="ATP-DEPENDENT (S)-NAD(P)H-HYDRATE DEHYDRATASE FAMILY MEMBER"/>
    <property type="match status" value="1"/>
</dbReference>
<dbReference type="InterPro" id="IPR036652">
    <property type="entry name" value="YjeF_N_dom_sf"/>
</dbReference>
<evidence type="ECO:0000256" key="1">
    <source>
        <dbReference type="ARBA" id="ARBA00001958"/>
    </source>
</evidence>
<evidence type="ECO:0000313" key="17">
    <source>
        <dbReference type="EMBL" id="MFB9733214.1"/>
    </source>
</evidence>
<evidence type="ECO:0000256" key="12">
    <source>
        <dbReference type="ARBA" id="ARBA00032624"/>
    </source>
</evidence>
<dbReference type="CDD" id="cd01171">
    <property type="entry name" value="YXKO-related"/>
    <property type="match status" value="1"/>
</dbReference>
<comment type="similarity">
    <text evidence="2">In the N-terminal section; belongs to the NnrE/AIBP family.</text>
</comment>
<dbReference type="EMBL" id="JBHMAX010000027">
    <property type="protein sequence ID" value="MFB9733214.1"/>
    <property type="molecule type" value="Genomic_DNA"/>
</dbReference>
<organism evidence="17 18">
    <name type="scientific">Ornithinimicrobium kibberense</name>
    <dbReference type="NCBI Taxonomy" id="282060"/>
    <lineage>
        <taxon>Bacteria</taxon>
        <taxon>Bacillati</taxon>
        <taxon>Actinomycetota</taxon>
        <taxon>Actinomycetes</taxon>
        <taxon>Micrococcales</taxon>
        <taxon>Ornithinimicrobiaceae</taxon>
        <taxon>Ornithinimicrobium</taxon>
    </lineage>
</organism>
<dbReference type="PANTHER" id="PTHR12592:SF0">
    <property type="entry name" value="ATP-DEPENDENT (S)-NAD(P)H-HYDRATE DEHYDRATASE"/>
    <property type="match status" value="1"/>
</dbReference>
<feature type="domain" description="YjeF C-terminal" evidence="15">
    <location>
        <begin position="100"/>
        <end position="375"/>
    </location>
</feature>
<feature type="domain" description="YjeF N-terminal" evidence="16">
    <location>
        <begin position="1"/>
        <end position="91"/>
    </location>
</feature>
<evidence type="ECO:0000259" key="15">
    <source>
        <dbReference type="PROSITE" id="PS51383"/>
    </source>
</evidence>
<keyword evidence="6" id="KW-0547">Nucleotide-binding</keyword>
<feature type="non-terminal residue" evidence="17">
    <location>
        <position position="1"/>
    </location>
</feature>
<keyword evidence="9" id="KW-0520">NAD</keyword>
<protein>
    <recommendedName>
        <fullName evidence="5">Bifunctional NAD(P)H-hydrate repair enzyme Nnr</fullName>
        <ecNumber evidence="4">4.2.1.136</ecNumber>
    </recommendedName>
    <alternativeName>
        <fullName evidence="12">Nicotinamide nucleotide repair protein</fullName>
    </alternativeName>
</protein>
<evidence type="ECO:0000256" key="10">
    <source>
        <dbReference type="ARBA" id="ARBA00023239"/>
    </source>
</evidence>
<evidence type="ECO:0000256" key="7">
    <source>
        <dbReference type="ARBA" id="ARBA00022840"/>
    </source>
</evidence>
<dbReference type="InterPro" id="IPR004443">
    <property type="entry name" value="YjeF_N_dom"/>
</dbReference>
<evidence type="ECO:0000256" key="9">
    <source>
        <dbReference type="ARBA" id="ARBA00023027"/>
    </source>
</evidence>
<evidence type="ECO:0000256" key="4">
    <source>
        <dbReference type="ARBA" id="ARBA00013129"/>
    </source>
</evidence>
<dbReference type="SUPFAM" id="SSF64153">
    <property type="entry name" value="YjeF N-terminal domain-like"/>
    <property type="match status" value="1"/>
</dbReference>
<dbReference type="InterPro" id="IPR000631">
    <property type="entry name" value="CARKD"/>
</dbReference>
<evidence type="ECO:0000256" key="11">
    <source>
        <dbReference type="ARBA" id="ARBA00025153"/>
    </source>
</evidence>
<dbReference type="Pfam" id="PF03853">
    <property type="entry name" value="YjeF_N"/>
    <property type="match status" value="1"/>
</dbReference>
<dbReference type="PROSITE" id="PS51385">
    <property type="entry name" value="YJEF_N"/>
    <property type="match status" value="1"/>
</dbReference>